<protein>
    <submittedName>
        <fullName evidence="1">Uncharacterized protein</fullName>
    </submittedName>
</protein>
<dbReference type="EMBL" id="LR862133">
    <property type="protein sequence ID" value="CAD1838641.1"/>
    <property type="molecule type" value="Genomic_DNA"/>
</dbReference>
<accession>A0A6V7Q6N6</accession>
<reference evidence="1" key="1">
    <citation type="submission" date="2020-07" db="EMBL/GenBank/DDBJ databases">
        <authorList>
            <person name="Lin J."/>
        </authorList>
    </citation>
    <scope>NUCLEOTIDE SEQUENCE</scope>
</reference>
<gene>
    <name evidence="1" type="ORF">CB5_LOCUS21852</name>
</gene>
<organism evidence="1">
    <name type="scientific">Ananas comosus var. bracteatus</name>
    <name type="common">red pineapple</name>
    <dbReference type="NCBI Taxonomy" id="296719"/>
    <lineage>
        <taxon>Eukaryota</taxon>
        <taxon>Viridiplantae</taxon>
        <taxon>Streptophyta</taxon>
        <taxon>Embryophyta</taxon>
        <taxon>Tracheophyta</taxon>
        <taxon>Spermatophyta</taxon>
        <taxon>Magnoliopsida</taxon>
        <taxon>Liliopsida</taxon>
        <taxon>Poales</taxon>
        <taxon>Bromeliaceae</taxon>
        <taxon>Bromelioideae</taxon>
        <taxon>Ananas</taxon>
    </lineage>
</organism>
<sequence>MRWRRDGFMVKTRFDASVAKSQHPIPNQQRPVSERVTDSQDLVSRRVLDFQQLVAKLKATDPWERSTAMAMKFEIEKFDDKNNLMIDQIVMSQVILAEVKLQLELA</sequence>
<evidence type="ECO:0000313" key="1">
    <source>
        <dbReference type="EMBL" id="CAD1838641.1"/>
    </source>
</evidence>
<proteinExistence type="predicted"/>
<dbReference type="AlphaFoldDB" id="A0A6V7Q6N6"/>
<name>A0A6V7Q6N6_ANACO</name>